<feature type="transmembrane region" description="Helical" evidence="2">
    <location>
        <begin position="530"/>
        <end position="550"/>
    </location>
</feature>
<protein>
    <submittedName>
        <fullName evidence="3">Uncharacterized protein</fullName>
    </submittedName>
</protein>
<evidence type="ECO:0000256" key="1">
    <source>
        <dbReference type="SAM" id="MobiDB-lite"/>
    </source>
</evidence>
<reference evidence="3 4" key="1">
    <citation type="submission" date="2019-10" db="EMBL/GenBank/DDBJ databases">
        <authorList>
            <person name="Palmer J.M."/>
        </authorList>
    </citation>
    <scope>NUCLEOTIDE SEQUENCE [LARGE SCALE GENOMIC DNA]</scope>
    <source>
        <strain evidence="3 4">TWF506</strain>
    </source>
</reference>
<feature type="compositionally biased region" description="Polar residues" evidence="1">
    <location>
        <begin position="372"/>
        <end position="382"/>
    </location>
</feature>
<name>A0AAN8NEC1_9PEZI</name>
<dbReference type="AlphaFoldDB" id="A0AAN8NEC1"/>
<feature type="region of interest" description="Disordered" evidence="1">
    <location>
        <begin position="192"/>
        <end position="211"/>
    </location>
</feature>
<feature type="compositionally biased region" description="Low complexity" evidence="1">
    <location>
        <begin position="106"/>
        <end position="116"/>
    </location>
</feature>
<keyword evidence="2" id="KW-0812">Transmembrane</keyword>
<dbReference type="EMBL" id="JAVHJM010000001">
    <property type="protein sequence ID" value="KAK6520359.1"/>
    <property type="molecule type" value="Genomic_DNA"/>
</dbReference>
<feature type="compositionally biased region" description="Polar residues" evidence="1">
    <location>
        <begin position="166"/>
        <end position="177"/>
    </location>
</feature>
<feature type="region of interest" description="Disordered" evidence="1">
    <location>
        <begin position="363"/>
        <end position="382"/>
    </location>
</feature>
<organism evidence="3 4">
    <name type="scientific">Arthrobotrys conoides</name>
    <dbReference type="NCBI Taxonomy" id="74498"/>
    <lineage>
        <taxon>Eukaryota</taxon>
        <taxon>Fungi</taxon>
        <taxon>Dikarya</taxon>
        <taxon>Ascomycota</taxon>
        <taxon>Pezizomycotina</taxon>
        <taxon>Orbiliomycetes</taxon>
        <taxon>Orbiliales</taxon>
        <taxon>Orbiliaceae</taxon>
        <taxon>Arthrobotrys</taxon>
    </lineage>
</organism>
<dbReference type="Proteomes" id="UP001307849">
    <property type="component" value="Unassembled WGS sequence"/>
</dbReference>
<feature type="region of interest" description="Disordered" evidence="1">
    <location>
        <begin position="103"/>
        <end position="179"/>
    </location>
</feature>
<evidence type="ECO:0000256" key="2">
    <source>
        <dbReference type="SAM" id="Phobius"/>
    </source>
</evidence>
<proteinExistence type="predicted"/>
<keyword evidence="4" id="KW-1185">Reference proteome</keyword>
<comment type="caution">
    <text evidence="3">The sequence shown here is derived from an EMBL/GenBank/DDBJ whole genome shotgun (WGS) entry which is preliminary data.</text>
</comment>
<keyword evidence="2" id="KW-0472">Membrane</keyword>
<evidence type="ECO:0000313" key="3">
    <source>
        <dbReference type="EMBL" id="KAK6520359.1"/>
    </source>
</evidence>
<sequence length="596" mass="65854">MWPMTSPSNSAYRPSTEISRTMENAGPIHAAYASPPLHRCSPLSVFSLPRHLRHPSNPPPTGPLPRPPSVLENQEIGARLSLSSPLFSASIRPRLVANLGQGFGESSQSISNSKSSLTTQLSPFNSLPGSSDSPSPVGRQPSANTQASSDALGENYLPFRPLNPSPLDQNSRKSSAVSADCSRYSGSSLLISDEETAPSPPRPAQTLNFDQSVVSIEEPQQDSRSLDRLSRLSYISGGAAFVVSEESEDFQTNGISWTYRINNVLPVFEDQQRRHSTAHGPRDTTNRYDYHINSTLGNPGNSSLRIHPADNRFEHTYRMRKANEIEEPVYVPVYNFEPPGKFPERCRLTAPLATPKFLNHTPRNFSLPGRSDANSVARSSSDSAEMLLGNTSGLGGIGQEIKAPPRAYETHRRTLHPFRNPLARKSPVIAASLPAGNNMKSDRKSFGKETVNQRFEREHCHYFHDLSHLEESHWPTVPISPQIQIHGPKYSFSKYGVPTLGRPEDSYTGKEINETRWPERYKRQKRIGRSLLCMCIAMPPLWLIMAVGLLDNLVAETTSGEIWGVGRSEKVLAAWFGGIFCFALLVTIIVVGIIVL</sequence>
<feature type="compositionally biased region" description="Polar residues" evidence="1">
    <location>
        <begin position="117"/>
        <end position="134"/>
    </location>
</feature>
<gene>
    <name evidence="3" type="ORF">TWF506_000631</name>
</gene>
<feature type="region of interest" description="Disordered" evidence="1">
    <location>
        <begin position="51"/>
        <end position="70"/>
    </location>
</feature>
<accession>A0AAN8NEC1</accession>
<keyword evidence="2" id="KW-1133">Transmembrane helix</keyword>
<feature type="compositionally biased region" description="Pro residues" evidence="1">
    <location>
        <begin position="56"/>
        <end position="68"/>
    </location>
</feature>
<feature type="transmembrane region" description="Helical" evidence="2">
    <location>
        <begin position="572"/>
        <end position="595"/>
    </location>
</feature>
<evidence type="ECO:0000313" key="4">
    <source>
        <dbReference type="Proteomes" id="UP001307849"/>
    </source>
</evidence>